<dbReference type="Proteomes" id="UP000318288">
    <property type="component" value="Unassembled WGS sequence"/>
</dbReference>
<keyword evidence="4" id="KW-1185">Reference proteome</keyword>
<evidence type="ECO:0000256" key="2">
    <source>
        <dbReference type="SAM" id="SignalP"/>
    </source>
</evidence>
<sequence length="276" mass="29499" precursor="true">MKNVNCIAVAAWLLCVAIAADFIVVNPVNAQVSSAAGPSAVKADETPTPLPIETYVAEIANGARVTTMIKSGTWMRVVEHRNGIETQTKNDAGEVNRLFFKTLDEAAAVNPESIAAFQWVQSEGLNRFGPSGFGSLTRNSGSGSSRFGPSNFGDWGPDSRGFGSSGFGPRRFGPQGFGASNFGGNGFGPQAFGPGQVPDIRSPDVMDIPNPIRGGRDMTLEPIDAQSILGGMQDSMMKGIGEMDAKRKKSEDDMDARSEAMKRQMDSLKNRVRRSF</sequence>
<comment type="caution">
    <text evidence="3">The sequence shown here is derived from an EMBL/GenBank/DDBJ whole genome shotgun (WGS) entry which is preliminary data.</text>
</comment>
<organism evidence="3 4">
    <name type="scientific">Rubripirellula tenax</name>
    <dbReference type="NCBI Taxonomy" id="2528015"/>
    <lineage>
        <taxon>Bacteria</taxon>
        <taxon>Pseudomonadati</taxon>
        <taxon>Planctomycetota</taxon>
        <taxon>Planctomycetia</taxon>
        <taxon>Pirellulales</taxon>
        <taxon>Pirellulaceae</taxon>
        <taxon>Rubripirellula</taxon>
    </lineage>
</organism>
<dbReference type="AlphaFoldDB" id="A0A5C6EPJ7"/>
<dbReference type="EMBL" id="SJPW01000005">
    <property type="protein sequence ID" value="TWU50515.1"/>
    <property type="molecule type" value="Genomic_DNA"/>
</dbReference>
<feature type="signal peptide" evidence="2">
    <location>
        <begin position="1"/>
        <end position="30"/>
    </location>
</feature>
<proteinExistence type="predicted"/>
<gene>
    <name evidence="3" type="ORF">Poly51_38050</name>
</gene>
<dbReference type="RefSeq" id="WP_146459247.1">
    <property type="nucleotide sequence ID" value="NZ_SJPW01000005.1"/>
</dbReference>
<protein>
    <recommendedName>
        <fullName evidence="5">Secreted protein</fullName>
    </recommendedName>
</protein>
<evidence type="ECO:0000256" key="1">
    <source>
        <dbReference type="SAM" id="MobiDB-lite"/>
    </source>
</evidence>
<accession>A0A5C6EPJ7</accession>
<feature type="chain" id="PRO_5022848546" description="Secreted protein" evidence="2">
    <location>
        <begin position="31"/>
        <end position="276"/>
    </location>
</feature>
<keyword evidence="2" id="KW-0732">Signal</keyword>
<reference evidence="3 4" key="1">
    <citation type="submission" date="2019-02" db="EMBL/GenBank/DDBJ databases">
        <title>Deep-cultivation of Planctomycetes and their phenomic and genomic characterization uncovers novel biology.</title>
        <authorList>
            <person name="Wiegand S."/>
            <person name="Jogler M."/>
            <person name="Boedeker C."/>
            <person name="Pinto D."/>
            <person name="Vollmers J."/>
            <person name="Rivas-Marin E."/>
            <person name="Kohn T."/>
            <person name="Peeters S.H."/>
            <person name="Heuer A."/>
            <person name="Rast P."/>
            <person name="Oberbeckmann S."/>
            <person name="Bunk B."/>
            <person name="Jeske O."/>
            <person name="Meyerdierks A."/>
            <person name="Storesund J.E."/>
            <person name="Kallscheuer N."/>
            <person name="Luecker S."/>
            <person name="Lage O.M."/>
            <person name="Pohl T."/>
            <person name="Merkel B.J."/>
            <person name="Hornburger P."/>
            <person name="Mueller R.-W."/>
            <person name="Bruemmer F."/>
            <person name="Labrenz M."/>
            <person name="Spormann A.M."/>
            <person name="Op Den Camp H."/>
            <person name="Overmann J."/>
            <person name="Amann R."/>
            <person name="Jetten M.S.M."/>
            <person name="Mascher T."/>
            <person name="Medema M.H."/>
            <person name="Devos D.P."/>
            <person name="Kaster A.-K."/>
            <person name="Ovreas L."/>
            <person name="Rohde M."/>
            <person name="Galperin M.Y."/>
            <person name="Jogler C."/>
        </authorList>
    </citation>
    <scope>NUCLEOTIDE SEQUENCE [LARGE SCALE GENOMIC DNA]</scope>
    <source>
        <strain evidence="3 4">Poly51</strain>
    </source>
</reference>
<evidence type="ECO:0000313" key="4">
    <source>
        <dbReference type="Proteomes" id="UP000318288"/>
    </source>
</evidence>
<feature type="compositionally biased region" description="Basic and acidic residues" evidence="1">
    <location>
        <begin position="242"/>
        <end position="269"/>
    </location>
</feature>
<evidence type="ECO:0008006" key="5">
    <source>
        <dbReference type="Google" id="ProtNLM"/>
    </source>
</evidence>
<feature type="region of interest" description="Disordered" evidence="1">
    <location>
        <begin position="242"/>
        <end position="276"/>
    </location>
</feature>
<evidence type="ECO:0000313" key="3">
    <source>
        <dbReference type="EMBL" id="TWU50515.1"/>
    </source>
</evidence>
<name>A0A5C6EPJ7_9BACT</name>